<name>A0A939KQC4_9PROT</name>
<evidence type="ECO:0000313" key="8">
    <source>
        <dbReference type="Proteomes" id="UP000664073"/>
    </source>
</evidence>
<dbReference type="PANTHER" id="PTHR43133:SF63">
    <property type="entry name" value="RNA POLYMERASE SIGMA FACTOR FECI-RELATED"/>
    <property type="match status" value="1"/>
</dbReference>
<dbReference type="GO" id="GO:0006352">
    <property type="term" value="P:DNA-templated transcription initiation"/>
    <property type="evidence" value="ECO:0007669"/>
    <property type="project" value="InterPro"/>
</dbReference>
<feature type="domain" description="RNA polymerase sigma-70 region 2" evidence="5">
    <location>
        <begin position="5"/>
        <end position="66"/>
    </location>
</feature>
<dbReference type="SUPFAM" id="SSF88946">
    <property type="entry name" value="Sigma2 domain of RNA polymerase sigma factors"/>
    <property type="match status" value="1"/>
</dbReference>
<proteinExistence type="inferred from homology"/>
<dbReference type="GO" id="GO:0003677">
    <property type="term" value="F:DNA binding"/>
    <property type="evidence" value="ECO:0007669"/>
    <property type="project" value="InterPro"/>
</dbReference>
<dbReference type="GO" id="GO:0016987">
    <property type="term" value="F:sigma factor activity"/>
    <property type="evidence" value="ECO:0007669"/>
    <property type="project" value="UniProtKB-KW"/>
</dbReference>
<dbReference type="CDD" id="cd06171">
    <property type="entry name" value="Sigma70_r4"/>
    <property type="match status" value="1"/>
</dbReference>
<protein>
    <submittedName>
        <fullName evidence="7">RNA polymerase sigma factor</fullName>
    </submittedName>
</protein>
<keyword evidence="4" id="KW-0804">Transcription</keyword>
<dbReference type="RefSeq" id="WP_207845816.1">
    <property type="nucleotide sequence ID" value="NZ_JAFVMH010000003.1"/>
</dbReference>
<comment type="caution">
    <text evidence="7">The sequence shown here is derived from an EMBL/GenBank/DDBJ whole genome shotgun (WGS) entry which is preliminary data.</text>
</comment>
<dbReference type="InterPro" id="IPR013249">
    <property type="entry name" value="RNA_pol_sigma70_r4_t2"/>
</dbReference>
<dbReference type="EMBL" id="JAFVMH010000003">
    <property type="protein sequence ID" value="MBO1325152.1"/>
    <property type="molecule type" value="Genomic_DNA"/>
</dbReference>
<gene>
    <name evidence="7" type="ORF">J2D77_08315</name>
</gene>
<dbReference type="InterPro" id="IPR013325">
    <property type="entry name" value="RNA_pol_sigma_r2"/>
</dbReference>
<dbReference type="InterPro" id="IPR014284">
    <property type="entry name" value="RNA_pol_sigma-70_dom"/>
</dbReference>
<evidence type="ECO:0000256" key="2">
    <source>
        <dbReference type="ARBA" id="ARBA00023015"/>
    </source>
</evidence>
<keyword evidence="3" id="KW-0731">Sigma factor</keyword>
<dbReference type="Proteomes" id="UP000664073">
    <property type="component" value="Unassembled WGS sequence"/>
</dbReference>
<dbReference type="SUPFAM" id="SSF88659">
    <property type="entry name" value="Sigma3 and sigma4 domains of RNA polymerase sigma factors"/>
    <property type="match status" value="1"/>
</dbReference>
<dbReference type="Gene3D" id="1.10.1740.10">
    <property type="match status" value="1"/>
</dbReference>
<sequence>MTRQRDWRRLLRKVRGATRDDEADDHLQNALVSYLERPADTVRNPESYVTRSAINSIINTFRRQQRVQFVSVHETGVETSVPDQGPTPEAAYTTVQRLQKYCERLPPRTRTIFLLHRSGHLTYREIAARAGVSESAVEKHIAKALVLLRNWMDE</sequence>
<evidence type="ECO:0000259" key="6">
    <source>
        <dbReference type="Pfam" id="PF08281"/>
    </source>
</evidence>
<comment type="similarity">
    <text evidence="1">Belongs to the sigma-70 factor family. ECF subfamily.</text>
</comment>
<dbReference type="NCBIfam" id="TIGR02937">
    <property type="entry name" value="sigma70-ECF"/>
    <property type="match status" value="1"/>
</dbReference>
<evidence type="ECO:0000313" key="7">
    <source>
        <dbReference type="EMBL" id="MBO1325152.1"/>
    </source>
</evidence>
<accession>A0A939KQC4</accession>
<keyword evidence="2" id="KW-0805">Transcription regulation</keyword>
<dbReference type="InterPro" id="IPR007627">
    <property type="entry name" value="RNA_pol_sigma70_r2"/>
</dbReference>
<evidence type="ECO:0000259" key="5">
    <source>
        <dbReference type="Pfam" id="PF04542"/>
    </source>
</evidence>
<evidence type="ECO:0000256" key="1">
    <source>
        <dbReference type="ARBA" id="ARBA00010641"/>
    </source>
</evidence>
<evidence type="ECO:0000256" key="4">
    <source>
        <dbReference type="ARBA" id="ARBA00023163"/>
    </source>
</evidence>
<dbReference type="PANTHER" id="PTHR43133">
    <property type="entry name" value="RNA POLYMERASE ECF-TYPE SIGMA FACTO"/>
    <property type="match status" value="1"/>
</dbReference>
<dbReference type="Pfam" id="PF04542">
    <property type="entry name" value="Sigma70_r2"/>
    <property type="match status" value="1"/>
</dbReference>
<dbReference type="InterPro" id="IPR036388">
    <property type="entry name" value="WH-like_DNA-bd_sf"/>
</dbReference>
<dbReference type="Pfam" id="PF08281">
    <property type="entry name" value="Sigma70_r4_2"/>
    <property type="match status" value="1"/>
</dbReference>
<evidence type="ECO:0000256" key="3">
    <source>
        <dbReference type="ARBA" id="ARBA00023082"/>
    </source>
</evidence>
<organism evidence="7 8">
    <name type="scientific">Acetobacter garciniae</name>
    <dbReference type="NCBI Taxonomy" id="2817435"/>
    <lineage>
        <taxon>Bacteria</taxon>
        <taxon>Pseudomonadati</taxon>
        <taxon>Pseudomonadota</taxon>
        <taxon>Alphaproteobacteria</taxon>
        <taxon>Acetobacterales</taxon>
        <taxon>Acetobacteraceae</taxon>
        <taxon>Acetobacter</taxon>
    </lineage>
</organism>
<reference evidence="7" key="1">
    <citation type="submission" date="2021-03" db="EMBL/GenBank/DDBJ databases">
        <title>The complete genome sequence of Acetobacter sp. TBRC 12339.</title>
        <authorList>
            <person name="Charoenyingcharoen P."/>
            <person name="Yukphan P."/>
        </authorList>
    </citation>
    <scope>NUCLEOTIDE SEQUENCE</scope>
    <source>
        <strain evidence="7">TBRC 12339</strain>
    </source>
</reference>
<dbReference type="AlphaFoldDB" id="A0A939KQC4"/>
<feature type="domain" description="RNA polymerase sigma factor 70 region 4 type 2" evidence="6">
    <location>
        <begin position="97"/>
        <end position="146"/>
    </location>
</feature>
<dbReference type="InterPro" id="IPR013324">
    <property type="entry name" value="RNA_pol_sigma_r3/r4-like"/>
</dbReference>
<dbReference type="InterPro" id="IPR039425">
    <property type="entry name" value="RNA_pol_sigma-70-like"/>
</dbReference>
<keyword evidence="8" id="KW-1185">Reference proteome</keyword>
<dbReference type="Gene3D" id="1.10.10.10">
    <property type="entry name" value="Winged helix-like DNA-binding domain superfamily/Winged helix DNA-binding domain"/>
    <property type="match status" value="1"/>
</dbReference>